<organism evidence="2 3">
    <name type="scientific">Dothidotthia symphoricarpi CBS 119687</name>
    <dbReference type="NCBI Taxonomy" id="1392245"/>
    <lineage>
        <taxon>Eukaryota</taxon>
        <taxon>Fungi</taxon>
        <taxon>Dikarya</taxon>
        <taxon>Ascomycota</taxon>
        <taxon>Pezizomycotina</taxon>
        <taxon>Dothideomycetes</taxon>
        <taxon>Pleosporomycetidae</taxon>
        <taxon>Pleosporales</taxon>
        <taxon>Dothidotthiaceae</taxon>
        <taxon>Dothidotthia</taxon>
    </lineage>
</organism>
<evidence type="ECO:0000313" key="2">
    <source>
        <dbReference type="EMBL" id="KAF2130554.1"/>
    </source>
</evidence>
<keyword evidence="3" id="KW-1185">Reference proteome</keyword>
<gene>
    <name evidence="2" type="ORF">P153DRAFT_220549</name>
</gene>
<dbReference type="GeneID" id="54403058"/>
<protein>
    <recommendedName>
        <fullName evidence="4">F-box domain-containing protein</fullName>
    </recommendedName>
</protein>
<dbReference type="Proteomes" id="UP000799771">
    <property type="component" value="Unassembled WGS sequence"/>
</dbReference>
<proteinExistence type="predicted"/>
<dbReference type="EMBL" id="ML977504">
    <property type="protein sequence ID" value="KAF2130554.1"/>
    <property type="molecule type" value="Genomic_DNA"/>
</dbReference>
<evidence type="ECO:0000256" key="1">
    <source>
        <dbReference type="SAM" id="MobiDB-lite"/>
    </source>
</evidence>
<dbReference type="RefSeq" id="XP_033524941.1">
    <property type="nucleotide sequence ID" value="XM_033662626.1"/>
</dbReference>
<evidence type="ECO:0000313" key="3">
    <source>
        <dbReference type="Proteomes" id="UP000799771"/>
    </source>
</evidence>
<reference evidence="2" key="1">
    <citation type="journal article" date="2020" name="Stud. Mycol.">
        <title>101 Dothideomycetes genomes: a test case for predicting lifestyles and emergence of pathogens.</title>
        <authorList>
            <person name="Haridas S."/>
            <person name="Albert R."/>
            <person name="Binder M."/>
            <person name="Bloem J."/>
            <person name="Labutti K."/>
            <person name="Salamov A."/>
            <person name="Andreopoulos B."/>
            <person name="Baker S."/>
            <person name="Barry K."/>
            <person name="Bills G."/>
            <person name="Bluhm B."/>
            <person name="Cannon C."/>
            <person name="Castanera R."/>
            <person name="Culley D."/>
            <person name="Daum C."/>
            <person name="Ezra D."/>
            <person name="Gonzalez J."/>
            <person name="Henrissat B."/>
            <person name="Kuo A."/>
            <person name="Liang C."/>
            <person name="Lipzen A."/>
            <person name="Lutzoni F."/>
            <person name="Magnuson J."/>
            <person name="Mondo S."/>
            <person name="Nolan M."/>
            <person name="Ohm R."/>
            <person name="Pangilinan J."/>
            <person name="Park H.-J."/>
            <person name="Ramirez L."/>
            <person name="Alfaro M."/>
            <person name="Sun H."/>
            <person name="Tritt A."/>
            <person name="Yoshinaga Y."/>
            <person name="Zwiers L.-H."/>
            <person name="Turgeon B."/>
            <person name="Goodwin S."/>
            <person name="Spatafora J."/>
            <person name="Crous P."/>
            <person name="Grigoriev I."/>
        </authorList>
    </citation>
    <scope>NUCLEOTIDE SEQUENCE</scope>
    <source>
        <strain evidence="2">CBS 119687</strain>
    </source>
</reference>
<accession>A0A6A6AI50</accession>
<sequence length="442" mass="50040">MMFLLGRLSKSGCQSLDVMWQDGGIDRFILWMCKSRRVCTVVRGLGGEGGSLVCEERVGIKCLFALNSSFTHLSYTYTDLHTHTYTHTHTHTHTTMASLMDLPRELRDMIIDDVLGSLAPAPVPSHTDATDGEDTEPPSSIVHTYDTPYPRIPWHINPLLHTCAQLRVEVSQRAAFLKTPLVLDMLILSDGNIKSTFLTPLSRPLGSKIHMQVHIRVRPVKVRFYETRVHNETFRTVGPVRAPWLITFAKLTHVQRIPERVVAALKEAVLGVLFADGMSVSERAERAETTKCTPVLFIAEVRMVVQRAEGVDGKVLEIPHGEDPAEYYQPGDELDEFPERVGDTWLNGLLDIRTAWWCADFEREAGSLLARVGKMRLDFEGKHTREWKIGGLLRMMKEEIEVSAAQKLGKGEWGEGAMMLEMKRRCAAVRRQRNVLKRTDRM</sequence>
<evidence type="ECO:0008006" key="4">
    <source>
        <dbReference type="Google" id="ProtNLM"/>
    </source>
</evidence>
<feature type="region of interest" description="Disordered" evidence="1">
    <location>
        <begin position="122"/>
        <end position="141"/>
    </location>
</feature>
<name>A0A6A6AI50_9PLEO</name>
<dbReference type="AlphaFoldDB" id="A0A6A6AI50"/>
<dbReference type="OrthoDB" id="3763917at2759"/>